<comment type="caution">
    <text evidence="11">The sequence shown here is derived from an EMBL/GenBank/DDBJ whole genome shotgun (WGS) entry which is preliminary data.</text>
</comment>
<evidence type="ECO:0000256" key="6">
    <source>
        <dbReference type="ARBA" id="ARBA00022989"/>
    </source>
</evidence>
<keyword evidence="3" id="KW-0813">Transport</keyword>
<dbReference type="NCBIfam" id="TIGR02212">
    <property type="entry name" value="lolCE"/>
    <property type="match status" value="1"/>
</dbReference>
<name>A0ABN1LKH1_9ALTE</name>
<feature type="domain" description="ABC3 transporter permease C-terminal" evidence="9">
    <location>
        <begin position="266"/>
        <end position="392"/>
    </location>
</feature>
<organism evidence="11 12">
    <name type="scientific">Aliiglaciecola litoralis</name>
    <dbReference type="NCBI Taxonomy" id="582857"/>
    <lineage>
        <taxon>Bacteria</taxon>
        <taxon>Pseudomonadati</taxon>
        <taxon>Pseudomonadota</taxon>
        <taxon>Gammaproteobacteria</taxon>
        <taxon>Alteromonadales</taxon>
        <taxon>Alteromonadaceae</taxon>
        <taxon>Aliiglaciecola</taxon>
    </lineage>
</organism>
<evidence type="ECO:0000256" key="2">
    <source>
        <dbReference type="ARBA" id="ARBA00005236"/>
    </source>
</evidence>
<dbReference type="RefSeq" id="WP_343859935.1">
    <property type="nucleotide sequence ID" value="NZ_BAAAFD010000006.1"/>
</dbReference>
<dbReference type="EMBL" id="BAAAFD010000006">
    <property type="protein sequence ID" value="GAA0857243.1"/>
    <property type="molecule type" value="Genomic_DNA"/>
</dbReference>
<dbReference type="PANTHER" id="PTHR30489">
    <property type="entry name" value="LIPOPROTEIN-RELEASING SYSTEM TRANSMEMBRANE PROTEIN LOLE"/>
    <property type="match status" value="1"/>
</dbReference>
<evidence type="ECO:0000256" key="5">
    <source>
        <dbReference type="ARBA" id="ARBA00022692"/>
    </source>
</evidence>
<evidence type="ECO:0000256" key="8">
    <source>
        <dbReference type="SAM" id="Phobius"/>
    </source>
</evidence>
<keyword evidence="11" id="KW-0449">Lipoprotein</keyword>
<evidence type="ECO:0000256" key="3">
    <source>
        <dbReference type="ARBA" id="ARBA00022448"/>
    </source>
</evidence>
<evidence type="ECO:0000259" key="10">
    <source>
        <dbReference type="Pfam" id="PF12704"/>
    </source>
</evidence>
<feature type="transmembrane region" description="Helical" evidence="8">
    <location>
        <begin position="324"/>
        <end position="350"/>
    </location>
</feature>
<keyword evidence="7 8" id="KW-0472">Membrane</keyword>
<dbReference type="InterPro" id="IPR011925">
    <property type="entry name" value="LolCE_TM"/>
</dbReference>
<feature type="domain" description="MacB-like periplasmic core" evidence="10">
    <location>
        <begin position="29"/>
        <end position="239"/>
    </location>
</feature>
<comment type="similarity">
    <text evidence="2">Belongs to the ABC-4 integral membrane protein family. LolC/E subfamily.</text>
</comment>
<keyword evidence="12" id="KW-1185">Reference proteome</keyword>
<evidence type="ECO:0000256" key="7">
    <source>
        <dbReference type="ARBA" id="ARBA00023136"/>
    </source>
</evidence>
<evidence type="ECO:0000313" key="11">
    <source>
        <dbReference type="EMBL" id="GAA0857243.1"/>
    </source>
</evidence>
<sequence length="399" mass="43508">MFYPVSAYIGLRYARASKSSHFIAFINLFSVVGIALGLIALITVASVMNGFENQLKTRMLGITPHIVVDTRDQTPQVVQALSGIHGVNAVSTFIESEGVVQSKRGIQGVLIHGIDPQFMSENSVLSEHMLLGRFTDLKAGQYNVIIGRALANSLNLRPGDQARILSAGASSFSPFGRMPSQRLFNVVGLFDLGSQLDDKVIYMHVNDSAKLLRKPLKEVGQSRLFLNDAFDYQQVEQSITLPSVNWRVRQGPLFDAVKMEKNMMSLMLLLIIAVAAFNIVSALVMVVTEKQGDIAILRTQGMQSRDILSIFLINGLYNGIKGTVIGLVLGILLVTQLNFLLALVGAPIALGDGQGLPVDIQWQQIMSLVMLSIGLCFAATLYPAYRALKVQPAAALKYE</sequence>
<dbReference type="PANTHER" id="PTHR30489:SF8">
    <property type="entry name" value="LIPOPROTEIN-RELEASING SYSTEM TRANSMEMBRANE PROTEIN LOLC"/>
    <property type="match status" value="1"/>
</dbReference>
<dbReference type="Pfam" id="PF12704">
    <property type="entry name" value="MacB_PCD"/>
    <property type="match status" value="1"/>
</dbReference>
<dbReference type="InterPro" id="IPR025857">
    <property type="entry name" value="MacB_PCD"/>
</dbReference>
<dbReference type="InterPro" id="IPR051447">
    <property type="entry name" value="Lipoprotein-release_system"/>
</dbReference>
<evidence type="ECO:0000256" key="1">
    <source>
        <dbReference type="ARBA" id="ARBA00004651"/>
    </source>
</evidence>
<keyword evidence="5 8" id="KW-0812">Transmembrane</keyword>
<feature type="transmembrane region" description="Helical" evidence="8">
    <location>
        <begin position="22"/>
        <end position="48"/>
    </location>
</feature>
<evidence type="ECO:0000259" key="9">
    <source>
        <dbReference type="Pfam" id="PF02687"/>
    </source>
</evidence>
<feature type="transmembrane region" description="Helical" evidence="8">
    <location>
        <begin position="266"/>
        <end position="288"/>
    </location>
</feature>
<feature type="transmembrane region" description="Helical" evidence="8">
    <location>
        <begin position="362"/>
        <end position="382"/>
    </location>
</feature>
<keyword evidence="6 8" id="KW-1133">Transmembrane helix</keyword>
<accession>A0ABN1LKH1</accession>
<keyword evidence="4" id="KW-1003">Cell membrane</keyword>
<protein>
    <submittedName>
        <fullName evidence="11">Lipoprotein-releasing ABC transporter permease subunit</fullName>
    </submittedName>
</protein>
<reference evidence="11 12" key="1">
    <citation type="journal article" date="2019" name="Int. J. Syst. Evol. Microbiol.">
        <title>The Global Catalogue of Microorganisms (GCM) 10K type strain sequencing project: providing services to taxonomists for standard genome sequencing and annotation.</title>
        <authorList>
            <consortium name="The Broad Institute Genomics Platform"/>
            <consortium name="The Broad Institute Genome Sequencing Center for Infectious Disease"/>
            <person name="Wu L."/>
            <person name="Ma J."/>
        </authorList>
    </citation>
    <scope>NUCLEOTIDE SEQUENCE [LARGE SCALE GENOMIC DNA]</scope>
    <source>
        <strain evidence="11 12">JCM 15896</strain>
    </source>
</reference>
<comment type="subcellular location">
    <subcellularLocation>
        <location evidence="1">Cell membrane</location>
        <topology evidence="1">Multi-pass membrane protein</topology>
    </subcellularLocation>
</comment>
<proteinExistence type="inferred from homology"/>
<dbReference type="Proteomes" id="UP001500359">
    <property type="component" value="Unassembled WGS sequence"/>
</dbReference>
<evidence type="ECO:0000256" key="4">
    <source>
        <dbReference type="ARBA" id="ARBA00022475"/>
    </source>
</evidence>
<gene>
    <name evidence="11" type="ORF">GCM10009114_22220</name>
</gene>
<dbReference type="Pfam" id="PF02687">
    <property type="entry name" value="FtsX"/>
    <property type="match status" value="1"/>
</dbReference>
<evidence type="ECO:0000313" key="12">
    <source>
        <dbReference type="Proteomes" id="UP001500359"/>
    </source>
</evidence>
<dbReference type="InterPro" id="IPR003838">
    <property type="entry name" value="ABC3_permease_C"/>
</dbReference>